<evidence type="ECO:0000313" key="5">
    <source>
        <dbReference type="EMBL" id="NID15790.1"/>
    </source>
</evidence>
<comment type="caution">
    <text evidence="5">The sequence shown here is derived from an EMBL/GenBank/DDBJ whole genome shotgun (WGS) entry which is preliminary data.</text>
</comment>
<evidence type="ECO:0000256" key="1">
    <source>
        <dbReference type="ARBA" id="ARBA00005710"/>
    </source>
</evidence>
<feature type="domain" description="Outer membrane protein OmpA-like transmembrane" evidence="4">
    <location>
        <begin position="43"/>
        <end position="243"/>
    </location>
</feature>
<protein>
    <submittedName>
        <fullName evidence="5">Porin family protein</fullName>
    </submittedName>
</protein>
<dbReference type="Proteomes" id="UP000518878">
    <property type="component" value="Unassembled WGS sequence"/>
</dbReference>
<dbReference type="GO" id="GO:0046930">
    <property type="term" value="C:pore complex"/>
    <property type="evidence" value="ECO:0007669"/>
    <property type="project" value="UniProtKB-KW"/>
</dbReference>
<feature type="signal peptide" evidence="3">
    <location>
        <begin position="1"/>
        <end position="22"/>
    </location>
</feature>
<dbReference type="Pfam" id="PF01389">
    <property type="entry name" value="OmpA_membrane"/>
    <property type="match status" value="1"/>
</dbReference>
<dbReference type="GO" id="GO:0015288">
    <property type="term" value="F:porin activity"/>
    <property type="evidence" value="ECO:0007669"/>
    <property type="project" value="UniProtKB-KW"/>
</dbReference>
<accession>A0A7X5QUR3</accession>
<dbReference type="RefSeq" id="WP_166699486.1">
    <property type="nucleotide sequence ID" value="NZ_JAAQTL010000001.1"/>
</dbReference>
<organism evidence="5 6">
    <name type="scientific">Luteibacter yeojuensis</name>
    <dbReference type="NCBI Taxonomy" id="345309"/>
    <lineage>
        <taxon>Bacteria</taxon>
        <taxon>Pseudomonadati</taxon>
        <taxon>Pseudomonadota</taxon>
        <taxon>Gammaproteobacteria</taxon>
        <taxon>Lysobacterales</taxon>
        <taxon>Rhodanobacteraceae</taxon>
        <taxon>Luteibacter</taxon>
    </lineage>
</organism>
<evidence type="ECO:0000256" key="3">
    <source>
        <dbReference type="SAM" id="SignalP"/>
    </source>
</evidence>
<keyword evidence="2" id="KW-0626">Porin</keyword>
<dbReference type="GO" id="GO:0009279">
    <property type="term" value="C:cell outer membrane"/>
    <property type="evidence" value="ECO:0007669"/>
    <property type="project" value="InterPro"/>
</dbReference>
<gene>
    <name evidence="5" type="ORF">HBF32_10010</name>
</gene>
<dbReference type="AlphaFoldDB" id="A0A7X5QUR3"/>
<keyword evidence="2" id="KW-0813">Transport</keyword>
<dbReference type="InterPro" id="IPR000498">
    <property type="entry name" value="OmpA-like_TM_dom"/>
</dbReference>
<keyword evidence="2" id="KW-0812">Transmembrane</keyword>
<evidence type="ECO:0000259" key="4">
    <source>
        <dbReference type="Pfam" id="PF01389"/>
    </source>
</evidence>
<dbReference type="SUPFAM" id="SSF56925">
    <property type="entry name" value="OMPA-like"/>
    <property type="match status" value="1"/>
</dbReference>
<feature type="chain" id="PRO_5031380983" evidence="3">
    <location>
        <begin position="23"/>
        <end position="243"/>
    </location>
</feature>
<dbReference type="Gene3D" id="2.40.160.20">
    <property type="match status" value="1"/>
</dbReference>
<sequence length="243" mass="25866">MKKAALALAVSCVSFSAIPAFAQDSNPAVTGNYQPSQAMGSGNWFIGANVGRTNGSDTGGFGSNSGGFNFLRGEKGRRTGYGLLGGYRWKVGPDLGLGLEAGYADLGNFRVKNVFESGQDVNQKSTRNALRGWMVGVNGKINLVPQWYISAHGGYFRANDNNQNYNNSVGQDLGFSSGGRPDRGSWYAGLGTGWDVNEHFGVGVSYDYFHADAGKVRNNATGEVSRGLKRSTGIVSVAGEYRF</sequence>
<dbReference type="EMBL" id="JAAQTL010000001">
    <property type="protein sequence ID" value="NID15790.1"/>
    <property type="molecule type" value="Genomic_DNA"/>
</dbReference>
<proteinExistence type="inferred from homology"/>
<keyword evidence="3" id="KW-0732">Signal</keyword>
<keyword evidence="2" id="KW-0406">Ion transport</keyword>
<name>A0A7X5QUR3_9GAMM</name>
<evidence type="ECO:0000313" key="6">
    <source>
        <dbReference type="Proteomes" id="UP000518878"/>
    </source>
</evidence>
<keyword evidence="6" id="KW-1185">Reference proteome</keyword>
<dbReference type="InterPro" id="IPR011250">
    <property type="entry name" value="OMP/PagP_B-barrel"/>
</dbReference>
<comment type="similarity">
    <text evidence="1">Belongs to the outer membrane OOP (TC 1.B.6) superfamily. OmpA family.</text>
</comment>
<reference evidence="5 6" key="1">
    <citation type="journal article" date="2006" name="Int. J. Syst. Evol. Microbiol.">
        <title>Dyella yeojuensis sp. nov., isolated from greenhouse soil in Korea.</title>
        <authorList>
            <person name="Kim B.Y."/>
            <person name="Weon H.Y."/>
            <person name="Lee K.H."/>
            <person name="Seok S.J."/>
            <person name="Kwon S.W."/>
            <person name="Go S.J."/>
            <person name="Stackebrandt E."/>
        </authorList>
    </citation>
    <scope>NUCLEOTIDE SEQUENCE [LARGE SCALE GENOMIC DNA]</scope>
    <source>
        <strain evidence="5 6">DSM 17673</strain>
    </source>
</reference>
<evidence type="ECO:0000256" key="2">
    <source>
        <dbReference type="ARBA" id="ARBA00023114"/>
    </source>
</evidence>